<sequence length="313" mass="33751">MSNNQYSLSYASPNRNATALHFQTVNPYAALVATAGSEHDGKSSSSGSPPSFGSSSSLVGYNDTASFAVNPPRSRTQTHRSSGLQQQHISYSSPEQTQSLAFNSNTITTRTSDAVRFAGQGVRHAAGRASISSASCASVAPHHLQGPQTSSLIGVPESLAVQEMAFRQGQRNSHSAFDGVPANPFAKQFDQLWSAFYKLGKECGARPVSPPVNPSGQNFSWPVLINPHTQSLEHPNGSLDPAWTGKMIHVALNCMEELIHITCRRNVGWDKVVVDIPSPAQEALMAFPDLAQRYERLKRDAKEARAGGRPYGY</sequence>
<reference evidence="2" key="1">
    <citation type="submission" date="2018-12" db="EMBL/GenBank/DDBJ databases">
        <authorList>
            <person name="Syme R.A."/>
            <person name="Farfan-Caceres L."/>
            <person name="Lichtenzveig J."/>
        </authorList>
    </citation>
    <scope>NUCLEOTIDE SEQUENCE</scope>
    <source>
        <strain evidence="2">Al4</strain>
    </source>
</reference>
<dbReference type="OrthoDB" id="3795337at2759"/>
<feature type="region of interest" description="Disordered" evidence="1">
    <location>
        <begin position="63"/>
        <end position="97"/>
    </location>
</feature>
<dbReference type="Proteomes" id="UP000651452">
    <property type="component" value="Unassembled WGS sequence"/>
</dbReference>
<accession>A0A8H7IWI2</accession>
<evidence type="ECO:0000313" key="2">
    <source>
        <dbReference type="EMBL" id="KAF9692428.1"/>
    </source>
</evidence>
<dbReference type="EMBL" id="RZGK01000018">
    <property type="protein sequence ID" value="KAF9692428.1"/>
    <property type="molecule type" value="Genomic_DNA"/>
</dbReference>
<gene>
    <name evidence="2" type="ORF">EKO04_009606</name>
</gene>
<organism evidence="2 3">
    <name type="scientific">Ascochyta lentis</name>
    <dbReference type="NCBI Taxonomy" id="205686"/>
    <lineage>
        <taxon>Eukaryota</taxon>
        <taxon>Fungi</taxon>
        <taxon>Dikarya</taxon>
        <taxon>Ascomycota</taxon>
        <taxon>Pezizomycotina</taxon>
        <taxon>Dothideomycetes</taxon>
        <taxon>Pleosporomycetidae</taxon>
        <taxon>Pleosporales</taxon>
        <taxon>Pleosporineae</taxon>
        <taxon>Didymellaceae</taxon>
        <taxon>Ascochyta</taxon>
    </lineage>
</organism>
<keyword evidence="3" id="KW-1185">Reference proteome</keyword>
<evidence type="ECO:0000313" key="3">
    <source>
        <dbReference type="Proteomes" id="UP000651452"/>
    </source>
</evidence>
<comment type="caution">
    <text evidence="2">The sequence shown here is derived from an EMBL/GenBank/DDBJ whole genome shotgun (WGS) entry which is preliminary data.</text>
</comment>
<feature type="compositionally biased region" description="Low complexity" evidence="1">
    <location>
        <begin position="43"/>
        <end position="56"/>
    </location>
</feature>
<reference evidence="2" key="2">
    <citation type="submission" date="2020-09" db="EMBL/GenBank/DDBJ databases">
        <title>Reference genome assembly for Australian Ascochyta lentis isolate Al4.</title>
        <authorList>
            <person name="Lee R.C."/>
            <person name="Farfan-Caceres L.M."/>
            <person name="Debler J.W."/>
            <person name="Williams A.H."/>
            <person name="Henares B.M."/>
        </authorList>
    </citation>
    <scope>NUCLEOTIDE SEQUENCE</scope>
    <source>
        <strain evidence="2">Al4</strain>
    </source>
</reference>
<evidence type="ECO:0000256" key="1">
    <source>
        <dbReference type="SAM" id="MobiDB-lite"/>
    </source>
</evidence>
<dbReference type="AlphaFoldDB" id="A0A8H7IWI2"/>
<protein>
    <submittedName>
        <fullName evidence="2">Uncharacterized protein</fullName>
    </submittedName>
</protein>
<name>A0A8H7IWI2_9PLEO</name>
<feature type="region of interest" description="Disordered" evidence="1">
    <location>
        <begin position="37"/>
        <end position="56"/>
    </location>
</feature>
<proteinExistence type="predicted"/>